<accession>A0A182IHT6</accession>
<dbReference type="Proteomes" id="UP000075840">
    <property type="component" value="Unassembled WGS sequence"/>
</dbReference>
<dbReference type="EnsemblMetazoa" id="AARA015009-RA">
    <property type="protein sequence ID" value="AARA015009-PA"/>
    <property type="gene ID" value="AARA015009"/>
</dbReference>
<organism evidence="1 2">
    <name type="scientific">Anopheles arabiensis</name>
    <name type="common">Mosquito</name>
    <dbReference type="NCBI Taxonomy" id="7173"/>
    <lineage>
        <taxon>Eukaryota</taxon>
        <taxon>Metazoa</taxon>
        <taxon>Ecdysozoa</taxon>
        <taxon>Arthropoda</taxon>
        <taxon>Hexapoda</taxon>
        <taxon>Insecta</taxon>
        <taxon>Pterygota</taxon>
        <taxon>Neoptera</taxon>
        <taxon>Endopterygota</taxon>
        <taxon>Diptera</taxon>
        <taxon>Nematocera</taxon>
        <taxon>Culicoidea</taxon>
        <taxon>Culicidae</taxon>
        <taxon>Anophelinae</taxon>
        <taxon>Anopheles</taxon>
    </lineage>
</organism>
<protein>
    <submittedName>
        <fullName evidence="1">Uncharacterized protein</fullName>
    </submittedName>
</protein>
<proteinExistence type="predicted"/>
<name>A0A182IHT6_ANOAR</name>
<sequence>MVQIKCLCWWRKYYSRQRLEHAIDIFQTKYKHDNRIEGFPF</sequence>
<reference evidence="1" key="1">
    <citation type="submission" date="2022-08" db="UniProtKB">
        <authorList>
            <consortium name="EnsemblMetazoa"/>
        </authorList>
    </citation>
    <scope>IDENTIFICATION</scope>
    <source>
        <strain evidence="1">Dongola</strain>
    </source>
</reference>
<dbReference type="AlphaFoldDB" id="A0A182IHT6"/>
<dbReference type="VEuPathDB" id="VectorBase:AARA015009"/>
<evidence type="ECO:0000313" key="2">
    <source>
        <dbReference type="Proteomes" id="UP000075840"/>
    </source>
</evidence>
<keyword evidence="2" id="KW-1185">Reference proteome</keyword>
<dbReference type="EMBL" id="APCN01005006">
    <property type="status" value="NOT_ANNOTATED_CDS"/>
    <property type="molecule type" value="Genomic_DNA"/>
</dbReference>
<evidence type="ECO:0000313" key="1">
    <source>
        <dbReference type="EnsemblMetazoa" id="AARA015009-PA"/>
    </source>
</evidence>